<dbReference type="InterPro" id="IPR006103">
    <property type="entry name" value="Glyco_hydro_2_cat"/>
</dbReference>
<dbReference type="AlphaFoldDB" id="W7QQM3"/>
<feature type="domain" description="Glycosyl hydrolases family 2 sugar binding" evidence="7">
    <location>
        <begin position="51"/>
        <end position="191"/>
    </location>
</feature>
<evidence type="ECO:0000259" key="6">
    <source>
        <dbReference type="Pfam" id="PF02836"/>
    </source>
</evidence>
<dbReference type="Pfam" id="PF02837">
    <property type="entry name" value="Glyco_hydro_2_N"/>
    <property type="match status" value="1"/>
</dbReference>
<dbReference type="InterPro" id="IPR013783">
    <property type="entry name" value="Ig-like_fold"/>
</dbReference>
<evidence type="ECO:0000313" key="9">
    <source>
        <dbReference type="Proteomes" id="UP000019276"/>
    </source>
</evidence>
<reference evidence="8 9" key="1">
    <citation type="journal article" date="2014" name="Genome Announc.">
        <title>Draft Genome Sequence of the Agar-Degrading Bacterium Catenovulum sp. Strain DS-2, Isolated from Intestines of Haliotis diversicolor.</title>
        <authorList>
            <person name="Shan D."/>
            <person name="Li X."/>
            <person name="Gu Z."/>
            <person name="Wei G."/>
            <person name="Gao Z."/>
            <person name="Shao Z."/>
        </authorList>
    </citation>
    <scope>NUCLEOTIDE SEQUENCE [LARGE SCALE GENOMIC DNA]</scope>
    <source>
        <strain evidence="8 9">DS-2</strain>
    </source>
</reference>
<sequence>MIKLLQKLKLVLSITSIILLSACSLTTKPSAPSATAAQSNHNNQHYSEKVSLAGQWQFQIDPYKKADKQHWWKTTTNTQNWDKIAVPGVWDVYDKYADYMGDAWYRTEFKGDAKWQQQQVRLVFDSVYNDSEVWLNDVYLGANKLGFMAFEFDISKHLNTQGSNTLIVKVNNRFRRGAVWNWGGIRRPVYLEVRPQTHIEKVYVTAQPNLAEGSANIKLETFIANLSDEKINAKVEHKLLRKGQVVAIYNDTPTVTMAANNQTKLTASYQLAPNKVALWHFNNPNLYHIETTLSINNQIVHQHKDRFGIRTVEVKDRKLFLNGEQVRLVGLNMVPEDRFDGNALPLSRIKEDVDLLKSLNANFARLSGPALPKEYLDYLDEVGFLVVEEVALWGKDALVDPDHPLPKQWLERLVSDNYNHPSVIARSVGNEIGDLNKNPKVLEYVEGAIAHAKELDPTRLAVYISYSADYQKNDPSKFSEIVMFNKYGKHEERLQVVDSYHPDKPIFFSEIGTALDGVDPNESVLDVEALMGPLRKYPYLIGTSHFAFSDYRSTWYDEKPSWTTDFSQNRAWGVLTSYRNKKRSFVKLQNFYSPLEKFDLDTSGKLPKIKLKSRALNSFPAYTMQGYRLIWQALNRIGETIQIGQLPIATLTPGQNAPAFVVPYSGDYAKLQVSLIDSAGYIAQQISHDKQVPLSSEIKAHFTSLDTIRVIYERSALANEYQLVAIAPDGTQIKGKSTINHFAEVSGLQPQTEYELHLYAINDAGRGQANSQPLKVHTAPNELPPIIWATEGKLDAFHIGFSVGRNDFAFEVQYGLNSGEYTHKHLVQTKGATRIPAIEQGKDHYFKFRRLITGTVDSDWSEEHKVVLQSASGLQPPSDAVAIATAKGYVVKLPPVRGATGYRLTAKNAKGEKFELDTKLAYSNFINLEDPRLVQATSVQIATLDAQQHAGEFASVELVSQTVTLASNSSK</sequence>
<feature type="domain" description="Glycoside hydrolase family 2 immunoglobulin-like beta-sandwich" evidence="5">
    <location>
        <begin position="197"/>
        <end position="310"/>
    </location>
</feature>
<evidence type="ECO:0000256" key="4">
    <source>
        <dbReference type="SAM" id="SignalP"/>
    </source>
</evidence>
<dbReference type="InterPro" id="IPR017853">
    <property type="entry name" value="GH"/>
</dbReference>
<feature type="chain" id="PRO_5004898312" evidence="4">
    <location>
        <begin position="28"/>
        <end position="971"/>
    </location>
</feature>
<comment type="similarity">
    <text evidence="1">Belongs to the glycosyl hydrolase 2 family.</text>
</comment>
<dbReference type="RefSeq" id="WP_035014376.1">
    <property type="nucleotide sequence ID" value="NZ_ARZY01000014.1"/>
</dbReference>
<dbReference type="STRING" id="1328313.DS2_08812"/>
<dbReference type="InterPro" id="IPR006102">
    <property type="entry name" value="Ig-like_GH2"/>
</dbReference>
<name>W7QQM3_9ALTE</name>
<dbReference type="Gene3D" id="2.60.120.260">
    <property type="entry name" value="Galactose-binding domain-like"/>
    <property type="match status" value="1"/>
</dbReference>
<keyword evidence="2 8" id="KW-0378">Hydrolase</keyword>
<dbReference type="InterPro" id="IPR036116">
    <property type="entry name" value="FN3_sf"/>
</dbReference>
<dbReference type="InterPro" id="IPR006104">
    <property type="entry name" value="Glyco_hydro_2_N"/>
</dbReference>
<dbReference type="GO" id="GO:0005975">
    <property type="term" value="P:carbohydrate metabolic process"/>
    <property type="evidence" value="ECO:0007669"/>
    <property type="project" value="InterPro"/>
</dbReference>
<dbReference type="InterPro" id="IPR051913">
    <property type="entry name" value="GH2_Domain-Containing"/>
</dbReference>
<dbReference type="InterPro" id="IPR008979">
    <property type="entry name" value="Galactose-bd-like_sf"/>
</dbReference>
<dbReference type="EMBL" id="ARZY01000014">
    <property type="protein sequence ID" value="EWH10188.1"/>
    <property type="molecule type" value="Genomic_DNA"/>
</dbReference>
<dbReference type="SUPFAM" id="SSF49785">
    <property type="entry name" value="Galactose-binding domain-like"/>
    <property type="match status" value="1"/>
</dbReference>
<dbReference type="SUPFAM" id="SSF51445">
    <property type="entry name" value="(Trans)glycosidases"/>
    <property type="match status" value="1"/>
</dbReference>
<dbReference type="SUPFAM" id="SSF49303">
    <property type="entry name" value="beta-Galactosidase/glucuronidase domain"/>
    <property type="match status" value="1"/>
</dbReference>
<organism evidence="8 9">
    <name type="scientific">Catenovulum agarivorans DS-2</name>
    <dbReference type="NCBI Taxonomy" id="1328313"/>
    <lineage>
        <taxon>Bacteria</taxon>
        <taxon>Pseudomonadati</taxon>
        <taxon>Pseudomonadota</taxon>
        <taxon>Gammaproteobacteria</taxon>
        <taxon>Alteromonadales</taxon>
        <taxon>Alteromonadaceae</taxon>
        <taxon>Catenovulum</taxon>
    </lineage>
</organism>
<keyword evidence="3" id="KW-0326">Glycosidase</keyword>
<gene>
    <name evidence="8" type="ORF">DS2_08812</name>
</gene>
<keyword evidence="4" id="KW-0732">Signal</keyword>
<protein>
    <submittedName>
        <fullName evidence="8">Glycoside hydrolase</fullName>
    </submittedName>
</protein>
<dbReference type="Pfam" id="PF00703">
    <property type="entry name" value="Glyco_hydro_2"/>
    <property type="match status" value="1"/>
</dbReference>
<keyword evidence="9" id="KW-1185">Reference proteome</keyword>
<dbReference type="CDD" id="cd00063">
    <property type="entry name" value="FN3"/>
    <property type="match status" value="1"/>
</dbReference>
<dbReference type="Gene3D" id="3.20.20.80">
    <property type="entry name" value="Glycosidases"/>
    <property type="match status" value="1"/>
</dbReference>
<evidence type="ECO:0000259" key="5">
    <source>
        <dbReference type="Pfam" id="PF00703"/>
    </source>
</evidence>
<evidence type="ECO:0000256" key="2">
    <source>
        <dbReference type="ARBA" id="ARBA00022801"/>
    </source>
</evidence>
<dbReference type="OrthoDB" id="9758603at2"/>
<evidence type="ECO:0000256" key="1">
    <source>
        <dbReference type="ARBA" id="ARBA00007401"/>
    </source>
</evidence>
<accession>W7QQM3</accession>
<dbReference type="eggNOG" id="COG3250">
    <property type="taxonomic scope" value="Bacteria"/>
</dbReference>
<evidence type="ECO:0000313" key="8">
    <source>
        <dbReference type="EMBL" id="EWH10188.1"/>
    </source>
</evidence>
<comment type="caution">
    <text evidence="8">The sequence shown here is derived from an EMBL/GenBank/DDBJ whole genome shotgun (WGS) entry which is preliminary data.</text>
</comment>
<feature type="signal peptide" evidence="4">
    <location>
        <begin position="1"/>
        <end position="27"/>
    </location>
</feature>
<dbReference type="PANTHER" id="PTHR42732">
    <property type="entry name" value="BETA-GALACTOSIDASE"/>
    <property type="match status" value="1"/>
</dbReference>
<dbReference type="PROSITE" id="PS51257">
    <property type="entry name" value="PROKAR_LIPOPROTEIN"/>
    <property type="match status" value="1"/>
</dbReference>
<dbReference type="GO" id="GO:0004553">
    <property type="term" value="F:hydrolase activity, hydrolyzing O-glycosyl compounds"/>
    <property type="evidence" value="ECO:0007669"/>
    <property type="project" value="InterPro"/>
</dbReference>
<dbReference type="Proteomes" id="UP000019276">
    <property type="component" value="Unassembled WGS sequence"/>
</dbReference>
<dbReference type="PANTHER" id="PTHR42732:SF1">
    <property type="entry name" value="BETA-MANNOSIDASE"/>
    <property type="match status" value="1"/>
</dbReference>
<feature type="domain" description="Glycoside hydrolase family 2 catalytic" evidence="6">
    <location>
        <begin position="312"/>
        <end position="514"/>
    </location>
</feature>
<dbReference type="Pfam" id="PF02836">
    <property type="entry name" value="Glyco_hydro_2_C"/>
    <property type="match status" value="1"/>
</dbReference>
<dbReference type="SUPFAM" id="SSF49265">
    <property type="entry name" value="Fibronectin type III"/>
    <property type="match status" value="1"/>
</dbReference>
<dbReference type="PATRIC" id="fig|1328313.3.peg.1798"/>
<evidence type="ECO:0000259" key="7">
    <source>
        <dbReference type="Pfam" id="PF02837"/>
    </source>
</evidence>
<dbReference type="InterPro" id="IPR003961">
    <property type="entry name" value="FN3_dom"/>
</dbReference>
<proteinExistence type="inferred from homology"/>
<dbReference type="Gene3D" id="2.60.40.10">
    <property type="entry name" value="Immunoglobulins"/>
    <property type="match status" value="2"/>
</dbReference>
<dbReference type="InterPro" id="IPR036156">
    <property type="entry name" value="Beta-gal/glucu_dom_sf"/>
</dbReference>
<evidence type="ECO:0000256" key="3">
    <source>
        <dbReference type="ARBA" id="ARBA00023295"/>
    </source>
</evidence>